<accession>A0ABW5IMI8</accession>
<sequence>MQYLKGKTAVVSGGGSGIGFAIVEKLIAAQVKTAIADLHLPENLPSNTHPFICDVAAAPAVDVLFNKVYEVIGAPNILICSAGQGIHEKLTEGDPEKWQQVINTNLMGTLRMIRAFVPGMLEKGRGDVVIISSVAAGQSFEYGGVYAATKSALNVIADTLRKEVLPKVRVTVVAPGVTDTAFFENTVSGFHTIEDIGYGAISAEAVADAVMYALDRPHEISVNQITMRPTGQPF</sequence>
<dbReference type="InterPro" id="IPR020904">
    <property type="entry name" value="Sc_DH/Rdtase_CS"/>
</dbReference>
<dbReference type="Proteomes" id="UP001597544">
    <property type="component" value="Unassembled WGS sequence"/>
</dbReference>
<dbReference type="EC" id="1.-.-.-" evidence="3"/>
<dbReference type="InterPro" id="IPR036291">
    <property type="entry name" value="NAD(P)-bd_dom_sf"/>
</dbReference>
<proteinExistence type="inferred from homology"/>
<comment type="similarity">
    <text evidence="1">Belongs to the short-chain dehydrogenases/reductases (SDR) family.</text>
</comment>
<keyword evidence="2 3" id="KW-0560">Oxidoreductase</keyword>
<dbReference type="PANTHER" id="PTHR43115:SF4">
    <property type="entry name" value="DEHYDROGENASE_REDUCTASE SDR FAMILY MEMBER 11"/>
    <property type="match status" value="1"/>
</dbReference>
<dbReference type="Pfam" id="PF00106">
    <property type="entry name" value="adh_short"/>
    <property type="match status" value="1"/>
</dbReference>
<evidence type="ECO:0000256" key="2">
    <source>
        <dbReference type="ARBA" id="ARBA00023002"/>
    </source>
</evidence>
<dbReference type="Gene3D" id="3.40.50.720">
    <property type="entry name" value="NAD(P)-binding Rossmann-like Domain"/>
    <property type="match status" value="1"/>
</dbReference>
<dbReference type="PRINTS" id="PR00081">
    <property type="entry name" value="GDHRDH"/>
</dbReference>
<comment type="caution">
    <text evidence="3">The sequence shown here is derived from an EMBL/GenBank/DDBJ whole genome shotgun (WGS) entry which is preliminary data.</text>
</comment>
<protein>
    <submittedName>
        <fullName evidence="3">SDR family oxidoreductase</fullName>
        <ecNumber evidence="3">1.-.-.-</ecNumber>
    </submittedName>
</protein>
<organism evidence="3 4">
    <name type="scientific">Pontibacter locisalis</name>
    <dbReference type="NCBI Taxonomy" id="1719035"/>
    <lineage>
        <taxon>Bacteria</taxon>
        <taxon>Pseudomonadati</taxon>
        <taxon>Bacteroidota</taxon>
        <taxon>Cytophagia</taxon>
        <taxon>Cytophagales</taxon>
        <taxon>Hymenobacteraceae</taxon>
        <taxon>Pontibacter</taxon>
    </lineage>
</organism>
<dbReference type="EMBL" id="JBHULU010000020">
    <property type="protein sequence ID" value="MFD2514882.1"/>
    <property type="molecule type" value="Genomic_DNA"/>
</dbReference>
<evidence type="ECO:0000256" key="1">
    <source>
        <dbReference type="ARBA" id="ARBA00006484"/>
    </source>
</evidence>
<reference evidence="4" key="1">
    <citation type="journal article" date="2019" name="Int. J. Syst. Evol. Microbiol.">
        <title>The Global Catalogue of Microorganisms (GCM) 10K type strain sequencing project: providing services to taxonomists for standard genome sequencing and annotation.</title>
        <authorList>
            <consortium name="The Broad Institute Genomics Platform"/>
            <consortium name="The Broad Institute Genome Sequencing Center for Infectious Disease"/>
            <person name="Wu L."/>
            <person name="Ma J."/>
        </authorList>
    </citation>
    <scope>NUCLEOTIDE SEQUENCE [LARGE SCALE GENOMIC DNA]</scope>
    <source>
        <strain evidence="4">KCTC 42498</strain>
    </source>
</reference>
<dbReference type="CDD" id="cd05233">
    <property type="entry name" value="SDR_c"/>
    <property type="match status" value="1"/>
</dbReference>
<evidence type="ECO:0000313" key="4">
    <source>
        <dbReference type="Proteomes" id="UP001597544"/>
    </source>
</evidence>
<dbReference type="SUPFAM" id="SSF51735">
    <property type="entry name" value="NAD(P)-binding Rossmann-fold domains"/>
    <property type="match status" value="1"/>
</dbReference>
<keyword evidence="4" id="KW-1185">Reference proteome</keyword>
<dbReference type="GO" id="GO:0016491">
    <property type="term" value="F:oxidoreductase activity"/>
    <property type="evidence" value="ECO:0007669"/>
    <property type="project" value="UniProtKB-KW"/>
</dbReference>
<dbReference type="PANTHER" id="PTHR43115">
    <property type="entry name" value="DEHYDROGENASE/REDUCTASE SDR FAMILY MEMBER 11"/>
    <property type="match status" value="1"/>
</dbReference>
<evidence type="ECO:0000313" key="3">
    <source>
        <dbReference type="EMBL" id="MFD2514882.1"/>
    </source>
</evidence>
<dbReference type="InterPro" id="IPR002347">
    <property type="entry name" value="SDR_fam"/>
</dbReference>
<dbReference type="PROSITE" id="PS00061">
    <property type="entry name" value="ADH_SHORT"/>
    <property type="match status" value="1"/>
</dbReference>
<dbReference type="RefSeq" id="WP_377508458.1">
    <property type="nucleotide sequence ID" value="NZ_JBHULU010000020.1"/>
</dbReference>
<name>A0ABW5IMI8_9BACT</name>
<gene>
    <name evidence="3" type="ORF">ACFSRY_13480</name>
</gene>